<sequence>MKKYKKKKNERYLILIVFLFGVSAVAQTELDLKGTWIIDSTFENGGYSEVMYTPEGKIRAGSYSFLTDDPSLQCIPSGLGRIWGSPGSPIEIQQLESTVLIHYEMFDLRRTVWLNQRGHSVDAAPSVVNLKDQAMPTMGNSIGWYENDTLVIETLAYSRGYVTTLGRAIPQSAAMRSIERLYRDGDRLAIEVTYIDPIVFQEPLTRAYRFKKSPFPVILYGCEF</sequence>
<gene>
    <name evidence="1" type="ORF">METZ01_LOCUS225057</name>
</gene>
<dbReference type="AlphaFoldDB" id="A0A382GC91"/>
<organism evidence="1">
    <name type="scientific">marine metagenome</name>
    <dbReference type="NCBI Taxonomy" id="408172"/>
    <lineage>
        <taxon>unclassified sequences</taxon>
        <taxon>metagenomes</taxon>
        <taxon>ecological metagenomes</taxon>
    </lineage>
</organism>
<dbReference type="EMBL" id="UINC01054462">
    <property type="protein sequence ID" value="SVB72203.1"/>
    <property type="molecule type" value="Genomic_DNA"/>
</dbReference>
<reference evidence="1" key="1">
    <citation type="submission" date="2018-05" db="EMBL/GenBank/DDBJ databases">
        <authorList>
            <person name="Lanie J.A."/>
            <person name="Ng W.-L."/>
            <person name="Kazmierczak K.M."/>
            <person name="Andrzejewski T.M."/>
            <person name="Davidsen T.M."/>
            <person name="Wayne K.J."/>
            <person name="Tettelin H."/>
            <person name="Glass J.I."/>
            <person name="Rusch D."/>
            <person name="Podicherti R."/>
            <person name="Tsui H.-C.T."/>
            <person name="Winkler M.E."/>
        </authorList>
    </citation>
    <scope>NUCLEOTIDE SEQUENCE</scope>
</reference>
<protein>
    <submittedName>
        <fullName evidence="1">Uncharacterized protein</fullName>
    </submittedName>
</protein>
<proteinExistence type="predicted"/>
<name>A0A382GC91_9ZZZZ</name>
<evidence type="ECO:0000313" key="1">
    <source>
        <dbReference type="EMBL" id="SVB72203.1"/>
    </source>
</evidence>
<accession>A0A382GC91</accession>